<evidence type="ECO:0000256" key="6">
    <source>
        <dbReference type="ARBA" id="ARBA00033409"/>
    </source>
</evidence>
<dbReference type="Gene3D" id="1.20.1440.120">
    <property type="entry name" value="Recombination protein O, C-terminal domain"/>
    <property type="match status" value="1"/>
</dbReference>
<keyword evidence="5 7" id="KW-0234">DNA repair</keyword>
<dbReference type="HAMAP" id="MF_00201">
    <property type="entry name" value="RecO"/>
    <property type="match status" value="1"/>
</dbReference>
<keyword evidence="10" id="KW-1185">Reference proteome</keyword>
<reference evidence="9 10" key="1">
    <citation type="submission" date="2021-10" db="EMBL/GenBank/DDBJ databases">
        <title>Lutispora strain m25 sp. nov., a thermophilic, non-spore-forming bacterium isolated from a lab-scale methanogenic bioreactor digesting anaerobic sludge.</title>
        <authorList>
            <person name="El Houari A."/>
            <person name="Mcdonald J."/>
        </authorList>
    </citation>
    <scope>NUCLEOTIDE SEQUENCE [LARGE SCALE GENOMIC DNA]</scope>
    <source>
        <strain evidence="10">m25</strain>
    </source>
</reference>
<dbReference type="InterPro" id="IPR003717">
    <property type="entry name" value="RecO"/>
</dbReference>
<dbReference type="Gene3D" id="2.40.50.140">
    <property type="entry name" value="Nucleic acid-binding proteins"/>
    <property type="match status" value="1"/>
</dbReference>
<keyword evidence="3 7" id="KW-0227">DNA damage</keyword>
<evidence type="ECO:0000256" key="1">
    <source>
        <dbReference type="ARBA" id="ARBA00007452"/>
    </source>
</evidence>
<evidence type="ECO:0000256" key="5">
    <source>
        <dbReference type="ARBA" id="ARBA00023204"/>
    </source>
</evidence>
<dbReference type="EMBL" id="JAJEKE010000015">
    <property type="protein sequence ID" value="MCQ1530848.1"/>
    <property type="molecule type" value="Genomic_DNA"/>
</dbReference>
<dbReference type="SUPFAM" id="SSF50249">
    <property type="entry name" value="Nucleic acid-binding proteins"/>
    <property type="match status" value="1"/>
</dbReference>
<dbReference type="RefSeq" id="WP_255228370.1">
    <property type="nucleotide sequence ID" value="NZ_JAJEKE010000015.1"/>
</dbReference>
<feature type="domain" description="DNA replication/recombination mediator RecO N-terminal" evidence="8">
    <location>
        <begin position="1"/>
        <end position="79"/>
    </location>
</feature>
<comment type="similarity">
    <text evidence="1 7">Belongs to the RecO family.</text>
</comment>
<dbReference type="InterPro" id="IPR042242">
    <property type="entry name" value="RecO_C"/>
</dbReference>
<name>A0ABT1NI04_9FIRM</name>
<evidence type="ECO:0000259" key="8">
    <source>
        <dbReference type="Pfam" id="PF11967"/>
    </source>
</evidence>
<dbReference type="SUPFAM" id="SSF57863">
    <property type="entry name" value="ArfGap/RecO-like zinc finger"/>
    <property type="match status" value="1"/>
</dbReference>
<dbReference type="InterPro" id="IPR022572">
    <property type="entry name" value="DNA_rep/recomb_RecO_N"/>
</dbReference>
<evidence type="ECO:0000313" key="10">
    <source>
        <dbReference type="Proteomes" id="UP001651880"/>
    </source>
</evidence>
<evidence type="ECO:0000256" key="3">
    <source>
        <dbReference type="ARBA" id="ARBA00022763"/>
    </source>
</evidence>
<comment type="function">
    <text evidence="7">Involved in DNA repair and RecF pathway recombination.</text>
</comment>
<dbReference type="Pfam" id="PF11967">
    <property type="entry name" value="RecO_N"/>
    <property type="match status" value="1"/>
</dbReference>
<gene>
    <name evidence="7 9" type="primary">recO</name>
    <name evidence="9" type="ORF">LJD61_15015</name>
</gene>
<proteinExistence type="inferred from homology"/>
<dbReference type="Proteomes" id="UP001651880">
    <property type="component" value="Unassembled WGS sequence"/>
</dbReference>
<dbReference type="NCBIfam" id="TIGR00613">
    <property type="entry name" value="reco"/>
    <property type="match status" value="1"/>
</dbReference>
<dbReference type="PANTHER" id="PTHR33991">
    <property type="entry name" value="DNA REPAIR PROTEIN RECO"/>
    <property type="match status" value="1"/>
</dbReference>
<accession>A0ABT1NI04</accession>
<dbReference type="InterPro" id="IPR037278">
    <property type="entry name" value="ARFGAP/RecO"/>
</dbReference>
<evidence type="ECO:0000256" key="2">
    <source>
        <dbReference type="ARBA" id="ARBA00021310"/>
    </source>
</evidence>
<evidence type="ECO:0000313" key="9">
    <source>
        <dbReference type="EMBL" id="MCQ1530848.1"/>
    </source>
</evidence>
<organism evidence="9 10">
    <name type="scientific">Lutispora saccharofermentans</name>
    <dbReference type="NCBI Taxonomy" id="3024236"/>
    <lineage>
        <taxon>Bacteria</taxon>
        <taxon>Bacillati</taxon>
        <taxon>Bacillota</taxon>
        <taxon>Clostridia</taxon>
        <taxon>Lutisporales</taxon>
        <taxon>Lutisporaceae</taxon>
        <taxon>Lutispora</taxon>
    </lineage>
</organism>
<keyword evidence="4 7" id="KW-0233">DNA recombination</keyword>
<comment type="caution">
    <text evidence="9">The sequence shown here is derived from an EMBL/GenBank/DDBJ whole genome shotgun (WGS) entry which is preliminary data.</text>
</comment>
<dbReference type="InterPro" id="IPR012340">
    <property type="entry name" value="NA-bd_OB-fold"/>
</dbReference>
<sequence>MAIIKTQGLVLKYTDINEADRILTILTRSKGKIKAISKGCRRPKSSLLPSSELFAFSELILYKGTNFYHVSTGELRESFYNIRNDLLKLSYAVYFAELADTVTDEDMQSERLFLLLSRTLYYLSNDEIPIGILSCAYQMQLMDLSGFRPLILKCANCGNEESLWKFSVDLGGALCSRCFTADKNAVKLSPGTLETFGLLLSTPISRLNTMKIDNTIFIEIDKIIDAFVQKHLDKRFKSMDFINNIKNLERE</sequence>
<evidence type="ECO:0000256" key="4">
    <source>
        <dbReference type="ARBA" id="ARBA00023172"/>
    </source>
</evidence>
<dbReference type="PANTHER" id="PTHR33991:SF1">
    <property type="entry name" value="DNA REPAIR PROTEIN RECO"/>
    <property type="match status" value="1"/>
</dbReference>
<dbReference type="Pfam" id="PF02565">
    <property type="entry name" value="RecO_C"/>
    <property type="match status" value="1"/>
</dbReference>
<evidence type="ECO:0000256" key="7">
    <source>
        <dbReference type="HAMAP-Rule" id="MF_00201"/>
    </source>
</evidence>
<protein>
    <recommendedName>
        <fullName evidence="2 7">DNA repair protein RecO</fullName>
    </recommendedName>
    <alternativeName>
        <fullName evidence="6 7">Recombination protein O</fullName>
    </alternativeName>
</protein>